<gene>
    <name evidence="4" type="ORF">Ahy_B03g063396</name>
</gene>
<keyword evidence="2" id="KW-0479">Metal-binding</keyword>
<dbReference type="PANTHER" id="PTHR24286">
    <property type="entry name" value="CYTOCHROME P450 26"/>
    <property type="match status" value="1"/>
</dbReference>
<evidence type="ECO:0000313" key="5">
    <source>
        <dbReference type="Proteomes" id="UP000289738"/>
    </source>
</evidence>
<evidence type="ECO:0000313" key="4">
    <source>
        <dbReference type="EMBL" id="RYR18782.1"/>
    </source>
</evidence>
<dbReference type="AlphaFoldDB" id="A0A444ZXM6"/>
<dbReference type="Gene3D" id="1.10.630.10">
    <property type="entry name" value="Cytochrome P450"/>
    <property type="match status" value="1"/>
</dbReference>
<evidence type="ECO:0000256" key="3">
    <source>
        <dbReference type="ARBA" id="ARBA00023004"/>
    </source>
</evidence>
<dbReference type="GO" id="GO:0020037">
    <property type="term" value="F:heme binding"/>
    <property type="evidence" value="ECO:0007669"/>
    <property type="project" value="InterPro"/>
</dbReference>
<comment type="similarity">
    <text evidence="1">Belongs to the cytochrome P450 family.</text>
</comment>
<evidence type="ECO:0008006" key="6">
    <source>
        <dbReference type="Google" id="ProtNLM"/>
    </source>
</evidence>
<dbReference type="GO" id="GO:0005506">
    <property type="term" value="F:iron ion binding"/>
    <property type="evidence" value="ECO:0007669"/>
    <property type="project" value="InterPro"/>
</dbReference>
<dbReference type="GO" id="GO:0016125">
    <property type="term" value="P:sterol metabolic process"/>
    <property type="evidence" value="ECO:0007669"/>
    <property type="project" value="TreeGrafter"/>
</dbReference>
<protein>
    <recommendedName>
        <fullName evidence="6">Beta-amyrin 28-oxidase</fullName>
    </recommendedName>
</protein>
<keyword evidence="5" id="KW-1185">Reference proteome</keyword>
<dbReference type="EMBL" id="SDMP01000013">
    <property type="protein sequence ID" value="RYR18782.1"/>
    <property type="molecule type" value="Genomic_DNA"/>
</dbReference>
<name>A0A444ZXM6_ARAHY</name>
<dbReference type="InterPro" id="IPR036396">
    <property type="entry name" value="Cyt_P450_sf"/>
</dbReference>
<dbReference type="SUPFAM" id="SSF48264">
    <property type="entry name" value="Cytochrome P450"/>
    <property type="match status" value="1"/>
</dbReference>
<evidence type="ECO:0000256" key="2">
    <source>
        <dbReference type="ARBA" id="ARBA00022723"/>
    </source>
</evidence>
<dbReference type="Proteomes" id="UP000289738">
    <property type="component" value="Chromosome B03"/>
</dbReference>
<dbReference type="GO" id="GO:0004497">
    <property type="term" value="F:monooxygenase activity"/>
    <property type="evidence" value="ECO:0007669"/>
    <property type="project" value="InterPro"/>
</dbReference>
<comment type="caution">
    <text evidence="4">The sequence shown here is derived from an EMBL/GenBank/DDBJ whole genome shotgun (WGS) entry which is preliminary data.</text>
</comment>
<proteinExistence type="inferred from homology"/>
<dbReference type="GO" id="GO:0016705">
    <property type="term" value="F:oxidoreductase activity, acting on paired donors, with incorporation or reduction of molecular oxygen"/>
    <property type="evidence" value="ECO:0007669"/>
    <property type="project" value="InterPro"/>
</dbReference>
<dbReference type="PANTHER" id="PTHR24286:SF209">
    <property type="entry name" value="BETA-AMYRIN 28-OXIDASE-LIKE"/>
    <property type="match status" value="1"/>
</dbReference>
<sequence length="222" mass="24962">MEVVKFLAFPAAELLFLCLHFITKIVKLRKHPNLHVPPGSLGWPVVGETFSYLRAKGRNTVRFVTERMGKYDSRVFKTSFLGDPMAVLCGLAGNKFLFAMRTKMSKDGFHPRSSVVNKVGEDAKMARKLLLSFLSAEALRNFVPKMDTIAQLHINTHWQGKKNEQVVVYSTVQLYTYALAACLFLSEEDSIHVSKFSSMLDEFVKGLLGFPINLPGTNFVDP</sequence>
<accession>A0A444ZXM6</accession>
<evidence type="ECO:0000256" key="1">
    <source>
        <dbReference type="ARBA" id="ARBA00010617"/>
    </source>
</evidence>
<organism evidence="4 5">
    <name type="scientific">Arachis hypogaea</name>
    <name type="common">Peanut</name>
    <dbReference type="NCBI Taxonomy" id="3818"/>
    <lineage>
        <taxon>Eukaryota</taxon>
        <taxon>Viridiplantae</taxon>
        <taxon>Streptophyta</taxon>
        <taxon>Embryophyta</taxon>
        <taxon>Tracheophyta</taxon>
        <taxon>Spermatophyta</taxon>
        <taxon>Magnoliopsida</taxon>
        <taxon>eudicotyledons</taxon>
        <taxon>Gunneridae</taxon>
        <taxon>Pentapetalae</taxon>
        <taxon>rosids</taxon>
        <taxon>fabids</taxon>
        <taxon>Fabales</taxon>
        <taxon>Fabaceae</taxon>
        <taxon>Papilionoideae</taxon>
        <taxon>50 kb inversion clade</taxon>
        <taxon>dalbergioids sensu lato</taxon>
        <taxon>Dalbergieae</taxon>
        <taxon>Pterocarpus clade</taxon>
        <taxon>Arachis</taxon>
    </lineage>
</organism>
<keyword evidence="3" id="KW-0408">Iron</keyword>
<reference evidence="4 5" key="1">
    <citation type="submission" date="2019-01" db="EMBL/GenBank/DDBJ databases">
        <title>Sequencing of cultivated peanut Arachis hypogaea provides insights into genome evolution and oil improvement.</title>
        <authorList>
            <person name="Chen X."/>
        </authorList>
    </citation>
    <scope>NUCLEOTIDE SEQUENCE [LARGE SCALE GENOMIC DNA]</scope>
    <source>
        <strain evidence="5">cv. Fuhuasheng</strain>
        <tissue evidence="4">Leaves</tissue>
    </source>
</reference>